<dbReference type="PANTHER" id="PTHR47199">
    <property type="entry name" value="PHOTOSYSTEM II STABILITY/ASSEMBLY FACTOR HCF136, CHLOROPLASTIC"/>
    <property type="match status" value="1"/>
</dbReference>
<evidence type="ECO:0000256" key="1">
    <source>
        <dbReference type="ARBA" id="ARBA00022531"/>
    </source>
</evidence>
<dbReference type="AlphaFoldDB" id="A0A1U9UNE6"/>
<dbReference type="PANTHER" id="PTHR47199:SF2">
    <property type="entry name" value="PHOTOSYSTEM II STABILITY_ASSEMBLY FACTOR HCF136, CHLOROPLASTIC"/>
    <property type="match status" value="1"/>
</dbReference>
<dbReference type="InterPro" id="IPR028203">
    <property type="entry name" value="PSII_CF48-like_dom"/>
</dbReference>
<organism evidence="4 5">
    <name type="scientific">Cupriavidus necator</name>
    <name type="common">Alcaligenes eutrophus</name>
    <name type="synonym">Ralstonia eutropha</name>
    <dbReference type="NCBI Taxonomy" id="106590"/>
    <lineage>
        <taxon>Bacteria</taxon>
        <taxon>Pseudomonadati</taxon>
        <taxon>Pseudomonadota</taxon>
        <taxon>Betaproteobacteria</taxon>
        <taxon>Burkholderiales</taxon>
        <taxon>Burkholderiaceae</taxon>
        <taxon>Cupriavidus</taxon>
    </lineage>
</organism>
<dbReference type="EMBL" id="CP017757">
    <property type="protein sequence ID" value="AQV94163.1"/>
    <property type="molecule type" value="Genomic_DNA"/>
</dbReference>
<evidence type="ECO:0000313" key="4">
    <source>
        <dbReference type="EMBL" id="AQV94163.1"/>
    </source>
</evidence>
<evidence type="ECO:0000313" key="5">
    <source>
        <dbReference type="Proteomes" id="UP000189627"/>
    </source>
</evidence>
<dbReference type="GO" id="GO:0015979">
    <property type="term" value="P:photosynthesis"/>
    <property type="evidence" value="ECO:0007669"/>
    <property type="project" value="UniProtKB-KW"/>
</dbReference>
<dbReference type="GO" id="GO:0009523">
    <property type="term" value="C:photosystem II"/>
    <property type="evidence" value="ECO:0007669"/>
    <property type="project" value="UniProtKB-KW"/>
</dbReference>
<proteinExistence type="predicted"/>
<dbReference type="Pfam" id="PF14870">
    <property type="entry name" value="PSII_BNR"/>
    <property type="match status" value="1"/>
</dbReference>
<name>A0A1U9UNE6_CUPNE</name>
<dbReference type="SUPFAM" id="SSF110296">
    <property type="entry name" value="Oligoxyloglucan reducing end-specific cellobiohydrolase"/>
    <property type="match status" value="1"/>
</dbReference>
<evidence type="ECO:0000259" key="3">
    <source>
        <dbReference type="Pfam" id="PF14870"/>
    </source>
</evidence>
<sequence length="318" mass="33572">MQRMIKGLLAATPFMVVGGLLYAALFIKPAVEASQLKPPAIQRGEFMYGIAAPSRQQLLGVGSVGKVWRSQDLGASWTVGQSPAQQSLQDVAAWDRERAVAVGDGGMVLASHDGGETWSKAEAALRSPAKLVRVRTAAPAVAWAVGEMGVALATADYGATWSRKTPDEDKAWNDVGFAGPRTVLVGEFGRISVSADDGATWTAVSSPVKTSLMAVAFRDDLHGVAVGLDGAVVSTADGGLRWKREQQVSAAHLFDVSWDGAQWLAVGEAGVLLRGHADGSAWRAARIVDGNRQWHTRILPVGQVAIASGEAVNQVDRR</sequence>
<reference evidence="5" key="1">
    <citation type="submission" date="2017-02" db="EMBL/GenBank/DDBJ databases">
        <title>Complete genome sequence of Cupriavidus necator strain NH9, a 3-chlorobenzoate degrader.</title>
        <authorList>
            <person name="Moriuchi R."/>
            <person name="Dohra H."/>
            <person name="Ogawa N."/>
        </authorList>
    </citation>
    <scope>NUCLEOTIDE SEQUENCE [LARGE SCALE GENOMIC DNA]</scope>
    <source>
        <strain evidence="5">NH9</strain>
    </source>
</reference>
<keyword evidence="1" id="KW-0602">Photosynthesis</keyword>
<protein>
    <recommendedName>
        <fullName evidence="3">Photosynthesis system II assembly factor Ycf48/Hcf136-like domain-containing protein</fullName>
    </recommendedName>
</protein>
<dbReference type="InterPro" id="IPR002860">
    <property type="entry name" value="BNR_rpt"/>
</dbReference>
<dbReference type="InterPro" id="IPR015943">
    <property type="entry name" value="WD40/YVTN_repeat-like_dom_sf"/>
</dbReference>
<dbReference type="KEGG" id="cuh:BJN34_09710"/>
<accession>A0A1U9UNE6</accession>
<dbReference type="RefSeq" id="WP_164704845.1">
    <property type="nucleotide sequence ID" value="NZ_CP017757.2"/>
</dbReference>
<dbReference type="Pfam" id="PF02012">
    <property type="entry name" value="BNR"/>
    <property type="match status" value="1"/>
</dbReference>
<gene>
    <name evidence="4" type="ORF">BJN34_09710</name>
</gene>
<evidence type="ECO:0000256" key="2">
    <source>
        <dbReference type="ARBA" id="ARBA00023276"/>
    </source>
</evidence>
<dbReference type="Proteomes" id="UP000189627">
    <property type="component" value="Chromosome 1"/>
</dbReference>
<keyword evidence="2" id="KW-0604">Photosystem II</keyword>
<dbReference type="Gene3D" id="2.130.10.10">
    <property type="entry name" value="YVTN repeat-like/Quinoprotein amine dehydrogenase"/>
    <property type="match status" value="1"/>
</dbReference>
<feature type="domain" description="Photosynthesis system II assembly factor Ycf48/Hcf136-like" evidence="3">
    <location>
        <begin position="198"/>
        <end position="284"/>
    </location>
</feature>